<evidence type="ECO:0000256" key="1">
    <source>
        <dbReference type="SAM" id="MobiDB-lite"/>
    </source>
</evidence>
<accession>A0A921QN72</accession>
<dbReference type="Proteomes" id="UP000807115">
    <property type="component" value="Chromosome 6"/>
</dbReference>
<name>A0A921QN72_SORBI</name>
<feature type="region of interest" description="Disordered" evidence="1">
    <location>
        <begin position="118"/>
        <end position="190"/>
    </location>
</feature>
<feature type="compositionally biased region" description="Polar residues" evidence="1">
    <location>
        <begin position="1"/>
        <end position="21"/>
    </location>
</feature>
<feature type="region of interest" description="Disordered" evidence="1">
    <location>
        <begin position="1"/>
        <end position="85"/>
    </location>
</feature>
<dbReference type="AlphaFoldDB" id="A0A921QN72"/>
<feature type="compositionally biased region" description="Pro residues" evidence="1">
    <location>
        <begin position="137"/>
        <end position="149"/>
    </location>
</feature>
<proteinExistence type="predicted"/>
<dbReference type="EMBL" id="CM027685">
    <property type="protein sequence ID" value="KAG0525169.1"/>
    <property type="molecule type" value="Genomic_DNA"/>
</dbReference>
<feature type="region of interest" description="Disordered" evidence="1">
    <location>
        <begin position="208"/>
        <end position="231"/>
    </location>
</feature>
<reference evidence="2" key="1">
    <citation type="journal article" date="2019" name="BMC Genomics">
        <title>A new reference genome for Sorghum bicolor reveals high levels of sequence similarity between sweet and grain genotypes: implications for the genetics of sugar metabolism.</title>
        <authorList>
            <person name="Cooper E.A."/>
            <person name="Brenton Z.W."/>
            <person name="Flinn B.S."/>
            <person name="Jenkins J."/>
            <person name="Shu S."/>
            <person name="Flowers D."/>
            <person name="Luo F."/>
            <person name="Wang Y."/>
            <person name="Xia P."/>
            <person name="Barry K."/>
            <person name="Daum C."/>
            <person name="Lipzen A."/>
            <person name="Yoshinaga Y."/>
            <person name="Schmutz J."/>
            <person name="Saski C."/>
            <person name="Vermerris W."/>
            <person name="Kresovich S."/>
        </authorList>
    </citation>
    <scope>NUCLEOTIDE SEQUENCE</scope>
</reference>
<protein>
    <submittedName>
        <fullName evidence="2">Uncharacterized protein</fullName>
    </submittedName>
</protein>
<comment type="caution">
    <text evidence="2">The sequence shown here is derived from an EMBL/GenBank/DDBJ whole genome shotgun (WGS) entry which is preliminary data.</text>
</comment>
<organism evidence="2 3">
    <name type="scientific">Sorghum bicolor</name>
    <name type="common">Sorghum</name>
    <name type="synonym">Sorghum vulgare</name>
    <dbReference type="NCBI Taxonomy" id="4558"/>
    <lineage>
        <taxon>Eukaryota</taxon>
        <taxon>Viridiplantae</taxon>
        <taxon>Streptophyta</taxon>
        <taxon>Embryophyta</taxon>
        <taxon>Tracheophyta</taxon>
        <taxon>Spermatophyta</taxon>
        <taxon>Magnoliopsida</taxon>
        <taxon>Liliopsida</taxon>
        <taxon>Poales</taxon>
        <taxon>Poaceae</taxon>
        <taxon>PACMAD clade</taxon>
        <taxon>Panicoideae</taxon>
        <taxon>Andropogonodae</taxon>
        <taxon>Andropogoneae</taxon>
        <taxon>Sorghinae</taxon>
        <taxon>Sorghum</taxon>
    </lineage>
</organism>
<sequence length="231" mass="24840">MSSRPNTRQERAQSTPTQQPKNPWALPEEWKGTRQEIPSPPSPGHAPSSHQKPRASRPVPSDLPPPHPTLSTRRHPGPPLVPTVISPLSRAAAAAALHRGGVPNADCEPRKLFIIGRTAPIPPSPACLPRPSRPHHPTPNPKPNPPSGYPPLLRSARPPPPPPPPPPQGSNPRASPSPPPAAFLPEVPARPPSSAYLFRRVIASAARSFCRGRPSGARQIRAPHADPRHRR</sequence>
<evidence type="ECO:0000313" key="2">
    <source>
        <dbReference type="EMBL" id="KAG0525169.1"/>
    </source>
</evidence>
<reference evidence="2" key="2">
    <citation type="submission" date="2020-10" db="EMBL/GenBank/DDBJ databases">
        <authorList>
            <person name="Cooper E.A."/>
            <person name="Brenton Z.W."/>
            <person name="Flinn B.S."/>
            <person name="Jenkins J."/>
            <person name="Shu S."/>
            <person name="Flowers D."/>
            <person name="Luo F."/>
            <person name="Wang Y."/>
            <person name="Xia P."/>
            <person name="Barry K."/>
            <person name="Daum C."/>
            <person name="Lipzen A."/>
            <person name="Yoshinaga Y."/>
            <person name="Schmutz J."/>
            <person name="Saski C."/>
            <person name="Vermerris W."/>
            <person name="Kresovich S."/>
        </authorList>
    </citation>
    <scope>NUCLEOTIDE SEQUENCE</scope>
</reference>
<evidence type="ECO:0000313" key="3">
    <source>
        <dbReference type="Proteomes" id="UP000807115"/>
    </source>
</evidence>
<gene>
    <name evidence="2" type="ORF">BDA96_06G032500</name>
</gene>
<feature type="compositionally biased region" description="Pro residues" evidence="1">
    <location>
        <begin position="157"/>
        <end position="182"/>
    </location>
</feature>